<accession>A0A0J6FUI9</accession>
<organism evidence="2 3">
    <name type="scientific">Coccidioides posadasii RMSCC 3488</name>
    <dbReference type="NCBI Taxonomy" id="454284"/>
    <lineage>
        <taxon>Eukaryota</taxon>
        <taxon>Fungi</taxon>
        <taxon>Dikarya</taxon>
        <taxon>Ascomycota</taxon>
        <taxon>Pezizomycotina</taxon>
        <taxon>Eurotiomycetes</taxon>
        <taxon>Eurotiomycetidae</taxon>
        <taxon>Onygenales</taxon>
        <taxon>Onygenaceae</taxon>
        <taxon>Coccidioides</taxon>
    </lineage>
</organism>
<reference evidence="2 3" key="1">
    <citation type="submission" date="2007-06" db="EMBL/GenBank/DDBJ databases">
        <title>The Genome Sequence of Coccidioides posadasii RMSCC_3488.</title>
        <authorList>
            <consortium name="Coccidioides Genome Resources Consortium"/>
            <consortium name="The Broad Institute Genome Sequencing Platform"/>
            <person name="Henn M.R."/>
            <person name="Sykes S."/>
            <person name="Young S."/>
            <person name="Jaffe D."/>
            <person name="Berlin A."/>
            <person name="Alvarez P."/>
            <person name="Butler J."/>
            <person name="Gnerre S."/>
            <person name="Grabherr M."/>
            <person name="Mauceli E."/>
            <person name="Brockman W."/>
            <person name="Kodira C."/>
            <person name="Alvarado L."/>
            <person name="Zeng Q."/>
            <person name="Crawford M."/>
            <person name="Antoine C."/>
            <person name="Devon K."/>
            <person name="Galgiani J."/>
            <person name="Orsborn K."/>
            <person name="Lewis M.L."/>
            <person name="Nusbaum C."/>
            <person name="Galagan J."/>
            <person name="Birren B."/>
        </authorList>
    </citation>
    <scope>NUCLEOTIDE SEQUENCE [LARGE SCALE GENOMIC DNA]</scope>
    <source>
        <strain evidence="2 3">RMSCC 3488</strain>
    </source>
</reference>
<dbReference type="EMBL" id="DS268114">
    <property type="protein sequence ID" value="KMM73070.1"/>
    <property type="molecule type" value="Genomic_DNA"/>
</dbReference>
<feature type="compositionally biased region" description="Basic and acidic residues" evidence="1">
    <location>
        <begin position="140"/>
        <end position="166"/>
    </location>
</feature>
<feature type="region of interest" description="Disordered" evidence="1">
    <location>
        <begin position="76"/>
        <end position="166"/>
    </location>
</feature>
<evidence type="ECO:0000313" key="3">
    <source>
        <dbReference type="Proteomes" id="UP000054567"/>
    </source>
</evidence>
<reference evidence="3" key="2">
    <citation type="journal article" date="2009" name="Genome Res.">
        <title>Comparative genomic analyses of the human fungal pathogens Coccidioides and their relatives.</title>
        <authorList>
            <person name="Sharpton T.J."/>
            <person name="Stajich J.E."/>
            <person name="Rounsley S.D."/>
            <person name="Gardner M.J."/>
            <person name="Wortman J.R."/>
            <person name="Jordar V.S."/>
            <person name="Maiti R."/>
            <person name="Kodira C.D."/>
            <person name="Neafsey D.E."/>
            <person name="Zeng Q."/>
            <person name="Hung C.-Y."/>
            <person name="McMahan C."/>
            <person name="Muszewska A."/>
            <person name="Grynberg M."/>
            <person name="Mandel M.A."/>
            <person name="Kellner E.M."/>
            <person name="Barker B.M."/>
            <person name="Galgiani J.N."/>
            <person name="Orbach M.J."/>
            <person name="Kirkland T.N."/>
            <person name="Cole G.T."/>
            <person name="Henn M.R."/>
            <person name="Birren B.W."/>
            <person name="Taylor J.W."/>
        </authorList>
    </citation>
    <scope>NUCLEOTIDE SEQUENCE [LARGE SCALE GENOMIC DNA]</scope>
    <source>
        <strain evidence="3">RMSCC 3488</strain>
    </source>
</reference>
<dbReference type="AlphaFoldDB" id="A0A0J6FUI9"/>
<protein>
    <submittedName>
        <fullName evidence="2">Uncharacterized protein</fullName>
    </submittedName>
</protein>
<evidence type="ECO:0000256" key="1">
    <source>
        <dbReference type="SAM" id="MobiDB-lite"/>
    </source>
</evidence>
<dbReference type="VEuPathDB" id="FungiDB:CPAG_09359"/>
<dbReference type="Proteomes" id="UP000054567">
    <property type="component" value="Unassembled WGS sequence"/>
</dbReference>
<feature type="compositionally biased region" description="Polar residues" evidence="1">
    <location>
        <begin position="116"/>
        <end position="132"/>
    </location>
</feature>
<sequence length="166" mass="18838">MALVLHRLSPCSLLLKFRKLSHPLDPFLILSTRLMVIAREKQEATKATTSRAKSQSHNERKEAIFKYNVIPTRSISQVSIPPPSKDAISFEETFTTTPPDTRGHQPSQRRSRKRVQTWSKPSAETPPSSLTSCVPMMQMQREKTHTKHAEKGAKRGYLKKEKGDST</sequence>
<reference evidence="3" key="3">
    <citation type="journal article" date="2010" name="Genome Res.">
        <title>Population genomic sequencing of Coccidioides fungi reveals recent hybridization and transposon control.</title>
        <authorList>
            <person name="Neafsey D.E."/>
            <person name="Barker B.M."/>
            <person name="Sharpton T.J."/>
            <person name="Stajich J.E."/>
            <person name="Park D.J."/>
            <person name="Whiston E."/>
            <person name="Hung C.-Y."/>
            <person name="McMahan C."/>
            <person name="White J."/>
            <person name="Sykes S."/>
            <person name="Heiman D."/>
            <person name="Young S."/>
            <person name="Zeng Q."/>
            <person name="Abouelleil A."/>
            <person name="Aftuck L."/>
            <person name="Bessette D."/>
            <person name="Brown A."/>
            <person name="FitzGerald M."/>
            <person name="Lui A."/>
            <person name="Macdonald J.P."/>
            <person name="Priest M."/>
            <person name="Orbach M.J."/>
            <person name="Galgiani J.N."/>
            <person name="Kirkland T.N."/>
            <person name="Cole G.T."/>
            <person name="Birren B.W."/>
            <person name="Henn M.R."/>
            <person name="Taylor J.W."/>
            <person name="Rounsley S.D."/>
        </authorList>
    </citation>
    <scope>NUCLEOTIDE SEQUENCE [LARGE SCALE GENOMIC DNA]</scope>
    <source>
        <strain evidence="3">RMSCC 3488</strain>
    </source>
</reference>
<evidence type="ECO:0000313" key="2">
    <source>
        <dbReference type="EMBL" id="KMM73070.1"/>
    </source>
</evidence>
<proteinExistence type="predicted"/>
<feature type="compositionally biased region" description="Low complexity" evidence="1">
    <location>
        <begin position="90"/>
        <end position="99"/>
    </location>
</feature>
<gene>
    <name evidence="2" type="ORF">CPAG_09359</name>
</gene>
<name>A0A0J6FUI9_COCPO</name>